<feature type="compositionally biased region" description="Low complexity" evidence="1">
    <location>
        <begin position="343"/>
        <end position="356"/>
    </location>
</feature>
<gene>
    <name evidence="2" type="ORF">GCM10022255_090910</name>
</gene>
<keyword evidence="3" id="KW-1185">Reference proteome</keyword>
<feature type="compositionally biased region" description="Basic residues" evidence="1">
    <location>
        <begin position="402"/>
        <end position="415"/>
    </location>
</feature>
<name>A0ABP8DP60_9ACTN</name>
<feature type="compositionally biased region" description="Basic and acidic residues" evidence="1">
    <location>
        <begin position="606"/>
        <end position="620"/>
    </location>
</feature>
<protein>
    <submittedName>
        <fullName evidence="2">Uncharacterized protein</fullName>
    </submittedName>
</protein>
<evidence type="ECO:0000313" key="2">
    <source>
        <dbReference type="EMBL" id="GAA4260805.1"/>
    </source>
</evidence>
<feature type="region of interest" description="Disordered" evidence="1">
    <location>
        <begin position="183"/>
        <end position="232"/>
    </location>
</feature>
<accession>A0ABP8DP60</accession>
<reference evidence="3" key="1">
    <citation type="journal article" date="2019" name="Int. J. Syst. Evol. Microbiol.">
        <title>The Global Catalogue of Microorganisms (GCM) 10K type strain sequencing project: providing services to taxonomists for standard genome sequencing and annotation.</title>
        <authorList>
            <consortium name="The Broad Institute Genomics Platform"/>
            <consortium name="The Broad Institute Genome Sequencing Center for Infectious Disease"/>
            <person name="Wu L."/>
            <person name="Ma J."/>
        </authorList>
    </citation>
    <scope>NUCLEOTIDE SEQUENCE [LARGE SCALE GENOMIC DNA]</scope>
    <source>
        <strain evidence="3">JCM 17441</strain>
    </source>
</reference>
<feature type="compositionally biased region" description="Low complexity" evidence="1">
    <location>
        <begin position="12"/>
        <end position="35"/>
    </location>
</feature>
<proteinExistence type="predicted"/>
<evidence type="ECO:0000256" key="1">
    <source>
        <dbReference type="SAM" id="MobiDB-lite"/>
    </source>
</evidence>
<feature type="region of interest" description="Disordered" evidence="1">
    <location>
        <begin position="244"/>
        <end position="273"/>
    </location>
</feature>
<feature type="compositionally biased region" description="Basic and acidic residues" evidence="1">
    <location>
        <begin position="487"/>
        <end position="496"/>
    </location>
</feature>
<dbReference type="EMBL" id="BAABAT010000042">
    <property type="protein sequence ID" value="GAA4260805.1"/>
    <property type="molecule type" value="Genomic_DNA"/>
</dbReference>
<sequence length="653" mass="68689">MARTAAMSAGYSAANHPSASSALPPSSVSAPHAVSGQRQRHGDAERVEPPREGARRVQVVVGEPAHRRGRLRVGGRQLAGEGAQQVVLAVSAGPRLRDQVSVGELSEHLGGALGGDAGEARRDRRADVVAGLQAEQPEHPCQRRAQHAVRPREHRPHVGHHVGSGERVELLLRAGQLEGDVGECPARVDGRAGGSDRQGQRQAGAPVDDLLDRGGLTGHPLRAEPPSEQVPGLLPVEQIQRKRHGALAGDQAPEAVAAGDDDQATGRARQQGPHLRGVAGVVEHDEHAAAGDGAAVQRGLRVQPGRHSVGGHPEPVEQHPQRVTRGESRAGRAEAAQVDVQLPVGKPVRGPVRPVHGQGGLADPGGPRQRRDDDGDAAPLRAGGEGVELSDRRAPSGEPAHVQRHLRGHGRRWRGPRSHRRWVGLLTEQQRAVQRLQRRSGVGAQRVGEALAQTGVHVEGLGVAPLVPQRPHEALDGRLGARMLGDDVTQRPDHRGGTSGRQLGVGPGDGGVPALLRPAGTLRGGPRALDVGERSALPQVQRCARVGGGQPAEAVQVHNVGFNVEQVRAGPPGDRHDVTQPGDVDVHRLADPVGRLVPDPVNQVVDGDRRAGVDGEHRQDGALPGVADAGRLPADAGLHGAQQPDRERCMHRR</sequence>
<feature type="region of interest" description="Disordered" evidence="1">
    <location>
        <begin position="487"/>
        <end position="508"/>
    </location>
</feature>
<evidence type="ECO:0000313" key="3">
    <source>
        <dbReference type="Proteomes" id="UP001500620"/>
    </source>
</evidence>
<feature type="region of interest" description="Disordered" evidence="1">
    <location>
        <begin position="304"/>
        <end position="415"/>
    </location>
</feature>
<dbReference type="Proteomes" id="UP001500620">
    <property type="component" value="Unassembled WGS sequence"/>
</dbReference>
<feature type="compositionally biased region" description="Basic and acidic residues" evidence="1">
    <location>
        <begin position="314"/>
        <end position="332"/>
    </location>
</feature>
<feature type="compositionally biased region" description="Basic and acidic residues" evidence="1">
    <location>
        <begin position="40"/>
        <end position="55"/>
    </location>
</feature>
<feature type="region of interest" description="Disordered" evidence="1">
    <location>
        <begin position="1"/>
        <end position="63"/>
    </location>
</feature>
<feature type="compositionally biased region" description="Gly residues" evidence="1">
    <location>
        <begin position="497"/>
        <end position="508"/>
    </location>
</feature>
<organism evidence="2 3">
    <name type="scientific">Dactylosporangium darangshiense</name>
    <dbReference type="NCBI Taxonomy" id="579108"/>
    <lineage>
        <taxon>Bacteria</taxon>
        <taxon>Bacillati</taxon>
        <taxon>Actinomycetota</taxon>
        <taxon>Actinomycetes</taxon>
        <taxon>Micromonosporales</taxon>
        <taxon>Micromonosporaceae</taxon>
        <taxon>Dactylosporangium</taxon>
    </lineage>
</organism>
<feature type="compositionally biased region" description="Basic and acidic residues" evidence="1">
    <location>
        <begin position="644"/>
        <end position="653"/>
    </location>
</feature>
<comment type="caution">
    <text evidence="2">The sequence shown here is derived from an EMBL/GenBank/DDBJ whole genome shotgun (WGS) entry which is preliminary data.</text>
</comment>
<feature type="region of interest" description="Disordered" evidence="1">
    <location>
        <begin position="603"/>
        <end position="653"/>
    </location>
</feature>